<dbReference type="PANTHER" id="PTHR10000">
    <property type="entry name" value="PHOSPHOSERINE PHOSPHATASE"/>
    <property type="match status" value="1"/>
</dbReference>
<reference evidence="1 2" key="1">
    <citation type="submission" date="2020-03" db="EMBL/GenBank/DDBJ databases">
        <title>Soil Listeria distribution.</title>
        <authorList>
            <person name="Liao J."/>
            <person name="Wiedmann M."/>
        </authorList>
    </citation>
    <scope>NUCLEOTIDE SEQUENCE [LARGE SCALE GENOMIC DNA]</scope>
    <source>
        <strain evidence="1 2">FSL L7-1645</strain>
    </source>
</reference>
<name>A0A841YBM5_9LIST</name>
<dbReference type="InterPro" id="IPR000150">
    <property type="entry name" value="Cof"/>
</dbReference>
<dbReference type="GO" id="GO:0005829">
    <property type="term" value="C:cytosol"/>
    <property type="evidence" value="ECO:0007669"/>
    <property type="project" value="TreeGrafter"/>
</dbReference>
<dbReference type="Proteomes" id="UP000571128">
    <property type="component" value="Unassembled WGS sequence"/>
</dbReference>
<dbReference type="Gene3D" id="3.40.50.1000">
    <property type="entry name" value="HAD superfamily/HAD-like"/>
    <property type="match status" value="1"/>
</dbReference>
<dbReference type="SFLD" id="SFLDG01140">
    <property type="entry name" value="C2.B:_Phosphomannomutase_and_P"/>
    <property type="match status" value="1"/>
</dbReference>
<evidence type="ECO:0000313" key="2">
    <source>
        <dbReference type="Proteomes" id="UP000571128"/>
    </source>
</evidence>
<dbReference type="GO" id="GO:0000287">
    <property type="term" value="F:magnesium ion binding"/>
    <property type="evidence" value="ECO:0007669"/>
    <property type="project" value="TreeGrafter"/>
</dbReference>
<gene>
    <name evidence="1" type="ORF">HB844_02290</name>
</gene>
<dbReference type="SFLD" id="SFLDS00003">
    <property type="entry name" value="Haloacid_Dehalogenase"/>
    <property type="match status" value="1"/>
</dbReference>
<organism evidence="1 2">
    <name type="scientific">Listeria fleischmannii</name>
    <dbReference type="NCBI Taxonomy" id="1069827"/>
    <lineage>
        <taxon>Bacteria</taxon>
        <taxon>Bacillati</taxon>
        <taxon>Bacillota</taxon>
        <taxon>Bacilli</taxon>
        <taxon>Bacillales</taxon>
        <taxon>Listeriaceae</taxon>
        <taxon>Listeria</taxon>
    </lineage>
</organism>
<proteinExistence type="predicted"/>
<dbReference type="InterPro" id="IPR023214">
    <property type="entry name" value="HAD_sf"/>
</dbReference>
<accession>A0A841YBM5</accession>
<dbReference type="GO" id="GO:0016791">
    <property type="term" value="F:phosphatase activity"/>
    <property type="evidence" value="ECO:0007669"/>
    <property type="project" value="TreeGrafter"/>
</dbReference>
<dbReference type="InterPro" id="IPR006379">
    <property type="entry name" value="HAD-SF_hydro_IIB"/>
</dbReference>
<dbReference type="EMBL" id="JAARPY010000002">
    <property type="protein sequence ID" value="MBC1397692.1"/>
    <property type="molecule type" value="Genomic_DNA"/>
</dbReference>
<dbReference type="SUPFAM" id="SSF56784">
    <property type="entry name" value="HAD-like"/>
    <property type="match status" value="1"/>
</dbReference>
<sequence>MMNKKLIVLDLDGTTLKENQTISLRTKSALKSARSLGHEVMIATGRPYRLSSFYYSELELTTPIVNFNGAVLHHPLNPNYLDAYHESIDLSIVKDILDYSSTLPLANIAAEVQDSVFLERSDNTVPETFHLGVNNVVIGNIRQTINANATSLLFFGKIEELDLMSKHLDEELADVISHHTWGASWPAVEIVKHGIHKAVGIQKAAKSLQIDAKDIIAFGDEANDLQMLDYAGTGVAMGNAIPAAKNVADAVTLSNEDDGIAIYLEENLLRK</sequence>
<comment type="caution">
    <text evidence="1">The sequence shown here is derived from an EMBL/GenBank/DDBJ whole genome shotgun (WGS) entry which is preliminary data.</text>
</comment>
<dbReference type="AlphaFoldDB" id="A0A841YBM5"/>
<evidence type="ECO:0000313" key="1">
    <source>
        <dbReference type="EMBL" id="MBC1397692.1"/>
    </source>
</evidence>
<dbReference type="NCBIfam" id="TIGR00099">
    <property type="entry name" value="Cof-subfamily"/>
    <property type="match status" value="1"/>
</dbReference>
<dbReference type="NCBIfam" id="TIGR01484">
    <property type="entry name" value="HAD-SF-IIB"/>
    <property type="match status" value="1"/>
</dbReference>
<dbReference type="InterPro" id="IPR036412">
    <property type="entry name" value="HAD-like_sf"/>
</dbReference>
<dbReference type="PANTHER" id="PTHR10000:SF23">
    <property type="entry name" value="5-AMINO-6-(5-PHOSPHO-D-RIBITYLAMINO)URACIL PHOSPHATASE YITU"/>
    <property type="match status" value="1"/>
</dbReference>
<dbReference type="CDD" id="cd07516">
    <property type="entry name" value="HAD_Pase"/>
    <property type="match status" value="1"/>
</dbReference>
<dbReference type="Pfam" id="PF08282">
    <property type="entry name" value="Hydrolase_3"/>
    <property type="match status" value="1"/>
</dbReference>
<dbReference type="Gene3D" id="3.30.1240.10">
    <property type="match status" value="1"/>
</dbReference>
<protein>
    <submittedName>
        <fullName evidence="1">HAD family phosphatase</fullName>
    </submittedName>
</protein>